<accession>A0A0J6ZIN2</accession>
<sequence>MGSESVLGIRAMPKFPARRRWAAITVVGTISAAGLGLGVAAQAYADITPYHDSMITTNACEDILLGWSDGQIIDNLASRYEVSSQVALQVVTEMRIPGNCVYDENF</sequence>
<keyword evidence="2" id="KW-1185">Reference proteome</keyword>
<proteinExistence type="predicted"/>
<reference evidence="1 2" key="1">
    <citation type="journal article" date="2015" name="Genome Biol. Evol.">
        <title>Characterization of Three Mycobacterium spp. with Potential Use in Bioremediation by Genome Sequencing and Comparative Genomics.</title>
        <authorList>
            <person name="Das S."/>
            <person name="Pettersson B.M."/>
            <person name="Behra P.R."/>
            <person name="Ramesh M."/>
            <person name="Dasgupta S."/>
            <person name="Bhattacharya A."/>
            <person name="Kirsebom L.A."/>
        </authorList>
    </citation>
    <scope>NUCLEOTIDE SEQUENCE [LARGE SCALE GENOMIC DNA]</scope>
    <source>
        <strain evidence="1 2">DSM 44219</strain>
    </source>
</reference>
<evidence type="ECO:0000313" key="1">
    <source>
        <dbReference type="EMBL" id="KMO84766.1"/>
    </source>
</evidence>
<name>A0A0J6ZIN2_MYCCU</name>
<dbReference type="EMBL" id="JYNX01000011">
    <property type="protein sequence ID" value="KMO84766.1"/>
    <property type="molecule type" value="Genomic_DNA"/>
</dbReference>
<dbReference type="PATRIC" id="fig|1800.3.peg.393"/>
<protein>
    <submittedName>
        <fullName evidence="1">Uncharacterized protein</fullName>
    </submittedName>
</protein>
<comment type="caution">
    <text evidence="1">The sequence shown here is derived from an EMBL/GenBank/DDBJ whole genome shotgun (WGS) entry which is preliminary data.</text>
</comment>
<dbReference type="AlphaFoldDB" id="A0A0J6ZIN2"/>
<organism evidence="1 2">
    <name type="scientific">Mycolicibacterium chubuense</name>
    <name type="common">Mycobacterium chubuense</name>
    <dbReference type="NCBI Taxonomy" id="1800"/>
    <lineage>
        <taxon>Bacteria</taxon>
        <taxon>Bacillati</taxon>
        <taxon>Actinomycetota</taxon>
        <taxon>Actinomycetes</taxon>
        <taxon>Mycobacteriales</taxon>
        <taxon>Mycobacteriaceae</taxon>
        <taxon>Mycolicibacterium</taxon>
    </lineage>
</organism>
<dbReference type="Proteomes" id="UP000036176">
    <property type="component" value="Unassembled WGS sequence"/>
</dbReference>
<gene>
    <name evidence="1" type="ORF">MCHUDSM44219_00390</name>
</gene>
<evidence type="ECO:0000313" key="2">
    <source>
        <dbReference type="Proteomes" id="UP000036176"/>
    </source>
</evidence>
<dbReference type="RefSeq" id="WP_131722267.1">
    <property type="nucleotide sequence ID" value="NZ_JYNX01000011.1"/>
</dbReference>
<dbReference type="OrthoDB" id="4762848at2"/>